<keyword evidence="1" id="KW-0175">Coiled coil</keyword>
<sequence length="746" mass="82080">MSDTPANSQTSAVPKGIPAKSSGEVEVYFHPGSATLLCVPAAEHEAFLSEQNLLTRSMEAVIKAKQEYELDADRAIEIRKTNIAQANTLLESAAEKVNQASEKLRDLLKTLTPDVEEGKLLSSGMSSAGIGLMELIPASKKGVMGFKKTYVRSDRISNHWRTYQLKDSEKKSGGKSFVKKETYTTEPDEHGRTEERTRLVVDHEKIVKAIKDTRPKMKLAGDDIKLMDDVNIIIGSWSKAMNTRLKKYLEPENEKFAQSGDVDLSVAAQLMRFSAGAGCNGEYNPLNKQLNGKVKGNASFVLGEAKCERKWHFPNKSGSTFLYPDRQGKEASLGAFKFVLTYGLTGSVGASVAVEAGVTADWGTKTAEGYGVRGASTRLRPGQNQHDISRSAVDADVGADLGVFAGLEIGGNIAGSVEWKSPEEGKDFVKFAVIKPGVSLQLGAGASATFHLTYLKGKFRILCKAALCWGGGAKGQVGLEINIAELKTFFECFTIMLRNVDYQKMEKQIPSESYKSIVMIPIIALSAGVQSTQDLYNKIGSVVNKFPSMIDLSEALGEAISSAERRRLLMESINNDPDSLKYSTPETKGSIIALLIDNNFVDRIDPRNDNWNLTEWNAYKIGVMKLRKQAVFNALTWVQSKKDYENVMQHLSIIAGNKSGSWQVNQDKVIKFLGEGEQAWLGNWSTQYAEKINLLYQRLPDGSDIDPASPLKSIPKSYMDDYLALLDNQTNMQFAYLQSNEKESIA</sequence>
<name>A0ABX0RQG0_9GAMM</name>
<organism evidence="2 3">
    <name type="scientific">Candidatus Pantoea communis</name>
    <dbReference type="NCBI Taxonomy" id="2608354"/>
    <lineage>
        <taxon>Bacteria</taxon>
        <taxon>Pseudomonadati</taxon>
        <taxon>Pseudomonadota</taxon>
        <taxon>Gammaproteobacteria</taxon>
        <taxon>Enterobacterales</taxon>
        <taxon>Erwiniaceae</taxon>
        <taxon>Pantoea</taxon>
    </lineage>
</organism>
<gene>
    <name evidence="2" type="ORF">F3J37_14310</name>
</gene>
<reference evidence="2 3" key="1">
    <citation type="journal article" date="2019" name="bioRxiv">
        <title>Bacteria contribute to plant secondary compound degradation in a generalist herbivore system.</title>
        <authorList>
            <person name="Francoeur C.B."/>
            <person name="Khadempour L."/>
            <person name="Moreira-Soto R.D."/>
            <person name="Gotting K."/>
            <person name="Book A.J."/>
            <person name="Pinto-Tomas A.A."/>
            <person name="Keefover-Ring K."/>
            <person name="Currie C.R."/>
        </authorList>
    </citation>
    <scope>NUCLEOTIDE SEQUENCE [LARGE SCALE GENOMIC DNA]</scope>
    <source>
        <strain evidence="2">Al-1710</strain>
    </source>
</reference>
<dbReference type="Proteomes" id="UP001515780">
    <property type="component" value="Unassembled WGS sequence"/>
</dbReference>
<dbReference type="EMBL" id="VWXC01000010">
    <property type="protein sequence ID" value="NIG19845.1"/>
    <property type="molecule type" value="Genomic_DNA"/>
</dbReference>
<keyword evidence="3" id="KW-1185">Reference proteome</keyword>
<evidence type="ECO:0000256" key="1">
    <source>
        <dbReference type="SAM" id="Coils"/>
    </source>
</evidence>
<comment type="caution">
    <text evidence="2">The sequence shown here is derived from an EMBL/GenBank/DDBJ whole genome shotgun (WGS) entry which is preliminary data.</text>
</comment>
<dbReference type="RefSeq" id="WP_166933995.1">
    <property type="nucleotide sequence ID" value="NZ_VWXC01000010.1"/>
</dbReference>
<evidence type="ECO:0000313" key="3">
    <source>
        <dbReference type="Proteomes" id="UP001515780"/>
    </source>
</evidence>
<evidence type="ECO:0000313" key="2">
    <source>
        <dbReference type="EMBL" id="NIG19845.1"/>
    </source>
</evidence>
<feature type="coiled-coil region" evidence="1">
    <location>
        <begin position="83"/>
        <end position="110"/>
    </location>
</feature>
<accession>A0ABX0RQG0</accession>
<protein>
    <submittedName>
        <fullName evidence="2">Uncharacterized protein</fullName>
    </submittedName>
</protein>
<proteinExistence type="predicted"/>